<evidence type="ECO:0000313" key="2">
    <source>
        <dbReference type="Proteomes" id="UP000198145"/>
    </source>
</evidence>
<gene>
    <name evidence="1" type="ORF">CEG18_11870</name>
</gene>
<comment type="caution">
    <text evidence="1">The sequence shown here is derived from an EMBL/GenBank/DDBJ whole genome shotgun (WGS) entry which is preliminary data.</text>
</comment>
<sequence length="106" mass="12185">MSQPEPQLQLHLAPQAKASTVTMLYQIFGEVLIPLEDVRSRYFRNLNSERFGQIIGTERLPIPVTTLDDSRKAMQYVEIHHLAAHIEQCTQQAVEDLGKRLNKQDE</sequence>
<dbReference type="GO" id="GO:0006355">
    <property type="term" value="P:regulation of DNA-templated transcription"/>
    <property type="evidence" value="ECO:0007669"/>
    <property type="project" value="InterPro"/>
</dbReference>
<dbReference type="RefSeq" id="WP_088417674.1">
    <property type="nucleotide sequence ID" value="NZ_NJBA01000004.1"/>
</dbReference>
<reference evidence="1 2" key="1">
    <citation type="submission" date="2017-06" db="EMBL/GenBank/DDBJ databases">
        <title>Draft genome of Pseudomonas nitroreducens DF05.</title>
        <authorList>
            <person name="Iyer R."/>
        </authorList>
    </citation>
    <scope>NUCLEOTIDE SEQUENCE [LARGE SCALE GENOMIC DNA]</scope>
    <source>
        <strain evidence="1 2">DF05</strain>
    </source>
</reference>
<proteinExistence type="predicted"/>
<accession>A0A2D0ADT4</accession>
<dbReference type="Proteomes" id="UP000198145">
    <property type="component" value="Unassembled WGS sequence"/>
</dbReference>
<protein>
    <submittedName>
        <fullName evidence="1">Transcriptional regulator</fullName>
    </submittedName>
</protein>
<dbReference type="InterPro" id="IPR020518">
    <property type="entry name" value="Tscrpt_reg_PrtN"/>
</dbReference>
<dbReference type="AlphaFoldDB" id="A0A2D0ADT4"/>
<name>A0A2D0ADT4_PSENT</name>
<dbReference type="Pfam" id="PF11112">
    <property type="entry name" value="PyocinActivator"/>
    <property type="match status" value="1"/>
</dbReference>
<evidence type="ECO:0000313" key="1">
    <source>
        <dbReference type="EMBL" id="OWP50248.1"/>
    </source>
</evidence>
<organism evidence="1 2">
    <name type="scientific">Pseudomonas nitroreducens</name>
    <dbReference type="NCBI Taxonomy" id="46680"/>
    <lineage>
        <taxon>Bacteria</taxon>
        <taxon>Pseudomonadati</taxon>
        <taxon>Pseudomonadota</taxon>
        <taxon>Gammaproteobacteria</taxon>
        <taxon>Pseudomonadales</taxon>
        <taxon>Pseudomonadaceae</taxon>
        <taxon>Pseudomonas</taxon>
    </lineage>
</organism>
<dbReference type="EMBL" id="NJBA01000004">
    <property type="protein sequence ID" value="OWP50248.1"/>
    <property type="molecule type" value="Genomic_DNA"/>
</dbReference>